<dbReference type="Proteomes" id="UP000685013">
    <property type="component" value="Chromosome 14"/>
</dbReference>
<dbReference type="EMBL" id="JAGKQH010000014">
    <property type="protein sequence ID" value="KAG6581897.1"/>
    <property type="molecule type" value="Genomic_DNA"/>
</dbReference>
<evidence type="ECO:0000313" key="2">
    <source>
        <dbReference type="Proteomes" id="UP000685013"/>
    </source>
</evidence>
<comment type="caution">
    <text evidence="1">The sequence shown here is derived from an EMBL/GenBank/DDBJ whole genome shotgun (WGS) entry which is preliminary data.</text>
</comment>
<sequence length="81" mass="9251">MGQIFGEISNRISLARKKLIMIRKGNGTDVVISLLLLRRCSLQRTRHSGFRFGTTPFSAPISRLERLIVRNRSLKRNGKGR</sequence>
<accession>A0AAV6MJM7</accession>
<evidence type="ECO:0000313" key="1">
    <source>
        <dbReference type="EMBL" id="KAG6581897.1"/>
    </source>
</evidence>
<gene>
    <name evidence="1" type="ORF">SDJN03_21899</name>
</gene>
<name>A0AAV6MJM7_9ROSI</name>
<protein>
    <submittedName>
        <fullName evidence="1">Uncharacterized protein</fullName>
    </submittedName>
</protein>
<reference evidence="1 2" key="1">
    <citation type="journal article" date="2021" name="Hortic Res">
        <title>The domestication of Cucurbita argyrosperma as revealed by the genome of its wild relative.</title>
        <authorList>
            <person name="Barrera-Redondo J."/>
            <person name="Sanchez-de la Vega G."/>
            <person name="Aguirre-Liguori J.A."/>
            <person name="Castellanos-Morales G."/>
            <person name="Gutierrez-Guerrero Y.T."/>
            <person name="Aguirre-Dugua X."/>
            <person name="Aguirre-Planter E."/>
            <person name="Tenaillon M.I."/>
            <person name="Lira-Saade R."/>
            <person name="Eguiarte L.E."/>
        </authorList>
    </citation>
    <scope>NUCLEOTIDE SEQUENCE [LARGE SCALE GENOMIC DNA]</scope>
    <source>
        <strain evidence="1">JBR-2021</strain>
    </source>
</reference>
<feature type="non-terminal residue" evidence="1">
    <location>
        <position position="1"/>
    </location>
</feature>
<organism evidence="1 2">
    <name type="scientific">Cucurbita argyrosperma subsp. sororia</name>
    <dbReference type="NCBI Taxonomy" id="37648"/>
    <lineage>
        <taxon>Eukaryota</taxon>
        <taxon>Viridiplantae</taxon>
        <taxon>Streptophyta</taxon>
        <taxon>Embryophyta</taxon>
        <taxon>Tracheophyta</taxon>
        <taxon>Spermatophyta</taxon>
        <taxon>Magnoliopsida</taxon>
        <taxon>eudicotyledons</taxon>
        <taxon>Gunneridae</taxon>
        <taxon>Pentapetalae</taxon>
        <taxon>rosids</taxon>
        <taxon>fabids</taxon>
        <taxon>Cucurbitales</taxon>
        <taxon>Cucurbitaceae</taxon>
        <taxon>Cucurbiteae</taxon>
        <taxon>Cucurbita</taxon>
    </lineage>
</organism>
<keyword evidence="2" id="KW-1185">Reference proteome</keyword>
<proteinExistence type="predicted"/>
<dbReference type="AlphaFoldDB" id="A0AAV6MJM7"/>